<dbReference type="GO" id="GO:0046872">
    <property type="term" value="F:metal ion binding"/>
    <property type="evidence" value="ECO:0007669"/>
    <property type="project" value="UniProtKB-UniRule"/>
</dbReference>
<evidence type="ECO:0000256" key="15">
    <source>
        <dbReference type="PROSITE-ProRule" id="PRU01356"/>
    </source>
</evidence>
<keyword evidence="13" id="KW-0325">Glycoprotein</keyword>
<dbReference type="Proteomes" id="UP001281614">
    <property type="component" value="Unassembled WGS sequence"/>
</dbReference>
<keyword evidence="11 17" id="KW-0472">Membrane</keyword>
<evidence type="ECO:0000256" key="8">
    <source>
        <dbReference type="ARBA" id="ARBA00022723"/>
    </source>
</evidence>
<accession>A0AAE0D1W2</accession>
<evidence type="ECO:0000256" key="5">
    <source>
        <dbReference type="ARBA" id="ARBA00022525"/>
    </source>
</evidence>
<evidence type="ECO:0000256" key="9">
    <source>
        <dbReference type="ARBA" id="ARBA00022729"/>
    </source>
</evidence>
<feature type="disulfide bond" evidence="15">
    <location>
        <begin position="44"/>
        <end position="51"/>
    </location>
</feature>
<dbReference type="InterPro" id="IPR051735">
    <property type="entry name" value="CFEM_domain"/>
</dbReference>
<feature type="transmembrane region" description="Helical" evidence="17">
    <location>
        <begin position="223"/>
        <end position="244"/>
    </location>
</feature>
<dbReference type="GO" id="GO:0005886">
    <property type="term" value="C:plasma membrane"/>
    <property type="evidence" value="ECO:0007669"/>
    <property type="project" value="UniProtKB-SubCell"/>
</dbReference>
<evidence type="ECO:0000259" key="19">
    <source>
        <dbReference type="PROSITE" id="PS52012"/>
    </source>
</evidence>
<feature type="compositionally biased region" description="Low complexity" evidence="16">
    <location>
        <begin position="92"/>
        <end position="106"/>
    </location>
</feature>
<dbReference type="GO" id="GO:0098552">
    <property type="term" value="C:side of membrane"/>
    <property type="evidence" value="ECO:0007669"/>
    <property type="project" value="UniProtKB-KW"/>
</dbReference>
<keyword evidence="14" id="KW-0449">Lipoprotein</keyword>
<dbReference type="PANTHER" id="PTHR37928">
    <property type="entry name" value="CFEM DOMAIN PROTEIN (AFU_ORTHOLOGUE AFUA_6G14090)"/>
    <property type="match status" value="1"/>
</dbReference>
<feature type="compositionally biased region" description="Low complexity" evidence="16">
    <location>
        <begin position="184"/>
        <end position="203"/>
    </location>
</feature>
<keyword evidence="21" id="KW-1185">Reference proteome</keyword>
<organism evidence="20 21">
    <name type="scientific">Colletotrichum kahawae</name>
    <name type="common">Coffee berry disease fungus</name>
    <dbReference type="NCBI Taxonomy" id="34407"/>
    <lineage>
        <taxon>Eukaryota</taxon>
        <taxon>Fungi</taxon>
        <taxon>Dikarya</taxon>
        <taxon>Ascomycota</taxon>
        <taxon>Pezizomycotina</taxon>
        <taxon>Sordariomycetes</taxon>
        <taxon>Hypocreomycetidae</taxon>
        <taxon>Glomerellales</taxon>
        <taxon>Glomerellaceae</taxon>
        <taxon>Colletotrichum</taxon>
        <taxon>Colletotrichum gloeosporioides species complex</taxon>
    </lineage>
</organism>
<evidence type="ECO:0000256" key="4">
    <source>
        <dbReference type="ARBA" id="ARBA00022475"/>
    </source>
</evidence>
<dbReference type="InterPro" id="IPR008427">
    <property type="entry name" value="Extracellular_membr_CFEM_dom"/>
</dbReference>
<feature type="region of interest" description="Disordered" evidence="16">
    <location>
        <begin position="184"/>
        <end position="212"/>
    </location>
</feature>
<keyword evidence="9 18" id="KW-0732">Signal</keyword>
<feature type="compositionally biased region" description="Polar residues" evidence="16">
    <location>
        <begin position="139"/>
        <end position="155"/>
    </location>
</feature>
<feature type="disulfide bond" evidence="15">
    <location>
        <begin position="53"/>
        <end position="86"/>
    </location>
</feature>
<proteinExistence type="inferred from homology"/>
<evidence type="ECO:0000256" key="14">
    <source>
        <dbReference type="ARBA" id="ARBA00023288"/>
    </source>
</evidence>
<comment type="caution">
    <text evidence="20">The sequence shown here is derived from an EMBL/GenBank/DDBJ whole genome shotgun (WGS) entry which is preliminary data.</text>
</comment>
<keyword evidence="7" id="KW-0336">GPI-anchor</keyword>
<evidence type="ECO:0000313" key="20">
    <source>
        <dbReference type="EMBL" id="KAK2738055.1"/>
    </source>
</evidence>
<dbReference type="SMART" id="SM00747">
    <property type="entry name" value="CFEM"/>
    <property type="match status" value="1"/>
</dbReference>
<comment type="similarity">
    <text evidence="3">Belongs to the RBT5 family.</text>
</comment>
<gene>
    <name evidence="20" type="ORF">CKAH01_07433</name>
</gene>
<dbReference type="AlphaFoldDB" id="A0AAE0D1W2"/>
<keyword evidence="6 15" id="KW-0349">Heme</keyword>
<dbReference type="PANTHER" id="PTHR37928:SF2">
    <property type="entry name" value="GPI ANCHORED CFEM DOMAIN PROTEIN (AFU_ORTHOLOGUE AFUA_6G10580)"/>
    <property type="match status" value="1"/>
</dbReference>
<keyword evidence="5" id="KW-0964">Secreted</keyword>
<feature type="domain" description="CFEM" evidence="19">
    <location>
        <begin position="1"/>
        <end position="113"/>
    </location>
</feature>
<dbReference type="Pfam" id="PF05730">
    <property type="entry name" value="CFEM"/>
    <property type="match status" value="1"/>
</dbReference>
<evidence type="ECO:0000256" key="12">
    <source>
        <dbReference type="ARBA" id="ARBA00023157"/>
    </source>
</evidence>
<evidence type="ECO:0000256" key="7">
    <source>
        <dbReference type="ARBA" id="ARBA00022622"/>
    </source>
</evidence>
<comment type="subcellular location">
    <subcellularLocation>
        <location evidence="1">Cell membrane</location>
        <topology evidence="1">Lipid-anchor</topology>
        <topology evidence="1">GPI-anchor</topology>
    </subcellularLocation>
    <subcellularLocation>
        <location evidence="2">Secreted</location>
    </subcellularLocation>
</comment>
<feature type="compositionally biased region" description="Low complexity" evidence="16">
    <location>
        <begin position="116"/>
        <end position="131"/>
    </location>
</feature>
<evidence type="ECO:0000256" key="3">
    <source>
        <dbReference type="ARBA" id="ARBA00010031"/>
    </source>
</evidence>
<feature type="signal peptide" evidence="18">
    <location>
        <begin position="1"/>
        <end position="21"/>
    </location>
</feature>
<keyword evidence="17" id="KW-1133">Transmembrane helix</keyword>
<evidence type="ECO:0000256" key="1">
    <source>
        <dbReference type="ARBA" id="ARBA00004609"/>
    </source>
</evidence>
<keyword evidence="17" id="KW-0812">Transmembrane</keyword>
<comment type="caution">
    <text evidence="15">Lacks conserved residue(s) required for the propagation of feature annotation.</text>
</comment>
<keyword evidence="10 15" id="KW-0408">Iron</keyword>
<sequence length="300" mass="30734">MRCRIWLQATASVVLLGAVHAQLDSLPPCGISCVNTVIAKGFGCASQDNACLCKQQDFVFGVRDCASQSCSADVATKVNNYVTSLCATATQAPPASTQPPASQPASSSPPQPTTPAPAQATSEPPQPATTAGTNGAEKPSSQPVSSAPTDVTSKAVSEVAQATQISTPAPTTMVKSLLTLQSTTKSTTSTSTGSQASQSGSASESDAGKVSSDAAGLSVPAKIGIGVGAGVGVLAIALALYLLVRRPQNRTRSMQISGPMLGSGRDYGIVGITGKNYSELEMRSRRYEDMVPRQSPRRMI</sequence>
<dbReference type="GO" id="GO:0005576">
    <property type="term" value="C:extracellular region"/>
    <property type="evidence" value="ECO:0007669"/>
    <property type="project" value="UniProtKB-SubCell"/>
</dbReference>
<evidence type="ECO:0000256" key="6">
    <source>
        <dbReference type="ARBA" id="ARBA00022617"/>
    </source>
</evidence>
<evidence type="ECO:0000256" key="10">
    <source>
        <dbReference type="ARBA" id="ARBA00023004"/>
    </source>
</evidence>
<evidence type="ECO:0000256" key="17">
    <source>
        <dbReference type="SAM" id="Phobius"/>
    </source>
</evidence>
<dbReference type="EMBL" id="VYYT01000389">
    <property type="protein sequence ID" value="KAK2738055.1"/>
    <property type="molecule type" value="Genomic_DNA"/>
</dbReference>
<feature type="region of interest" description="Disordered" evidence="16">
    <location>
        <begin position="92"/>
        <end position="155"/>
    </location>
</feature>
<keyword evidence="4" id="KW-1003">Cell membrane</keyword>
<feature type="chain" id="PRO_5042242722" description="CFEM domain-containing protein" evidence="18">
    <location>
        <begin position="22"/>
        <end position="300"/>
    </location>
</feature>
<protein>
    <recommendedName>
        <fullName evidence="19">CFEM domain-containing protein</fullName>
    </recommendedName>
</protein>
<name>A0AAE0D1W2_COLKA</name>
<evidence type="ECO:0000256" key="13">
    <source>
        <dbReference type="ARBA" id="ARBA00023180"/>
    </source>
</evidence>
<dbReference type="PROSITE" id="PS52012">
    <property type="entry name" value="CFEM"/>
    <property type="match status" value="1"/>
</dbReference>
<keyword evidence="12 15" id="KW-1015">Disulfide bond</keyword>
<evidence type="ECO:0000313" key="21">
    <source>
        <dbReference type="Proteomes" id="UP001281614"/>
    </source>
</evidence>
<feature type="binding site" description="axial binding residue" evidence="15">
    <location>
        <position position="48"/>
    </location>
    <ligand>
        <name>heme</name>
        <dbReference type="ChEBI" id="CHEBI:30413"/>
    </ligand>
    <ligandPart>
        <name>Fe</name>
        <dbReference type="ChEBI" id="CHEBI:18248"/>
    </ligandPart>
</feature>
<evidence type="ECO:0000256" key="18">
    <source>
        <dbReference type="SAM" id="SignalP"/>
    </source>
</evidence>
<keyword evidence="8 15" id="KW-0479">Metal-binding</keyword>
<evidence type="ECO:0000256" key="11">
    <source>
        <dbReference type="ARBA" id="ARBA00023136"/>
    </source>
</evidence>
<evidence type="ECO:0000256" key="2">
    <source>
        <dbReference type="ARBA" id="ARBA00004613"/>
    </source>
</evidence>
<evidence type="ECO:0000256" key="16">
    <source>
        <dbReference type="SAM" id="MobiDB-lite"/>
    </source>
</evidence>
<reference evidence="20" key="1">
    <citation type="submission" date="2023-02" db="EMBL/GenBank/DDBJ databases">
        <title>Colletotrichum kahawae CIFC_Que2 genome sequencing and assembly.</title>
        <authorList>
            <person name="Baroncelli R."/>
        </authorList>
    </citation>
    <scope>NUCLEOTIDE SEQUENCE</scope>
    <source>
        <strain evidence="20">CIFC_Que2</strain>
    </source>
</reference>